<evidence type="ECO:0000313" key="1">
    <source>
        <dbReference type="EMBL" id="KAL3516386.1"/>
    </source>
</evidence>
<evidence type="ECO:0000313" key="2">
    <source>
        <dbReference type="Proteomes" id="UP001630127"/>
    </source>
</evidence>
<name>A0ABD2ZC45_9GENT</name>
<comment type="caution">
    <text evidence="1">The sequence shown here is derived from an EMBL/GenBank/DDBJ whole genome shotgun (WGS) entry which is preliminary data.</text>
</comment>
<accession>A0ABD2ZC45</accession>
<evidence type="ECO:0008006" key="3">
    <source>
        <dbReference type="Google" id="ProtNLM"/>
    </source>
</evidence>
<protein>
    <recommendedName>
        <fullName evidence="3">Reverse transcriptase</fullName>
    </recommendedName>
</protein>
<dbReference type="Proteomes" id="UP001630127">
    <property type="component" value="Unassembled WGS sequence"/>
</dbReference>
<gene>
    <name evidence="1" type="ORF">ACH5RR_023288</name>
</gene>
<organism evidence="1 2">
    <name type="scientific">Cinchona calisaya</name>
    <dbReference type="NCBI Taxonomy" id="153742"/>
    <lineage>
        <taxon>Eukaryota</taxon>
        <taxon>Viridiplantae</taxon>
        <taxon>Streptophyta</taxon>
        <taxon>Embryophyta</taxon>
        <taxon>Tracheophyta</taxon>
        <taxon>Spermatophyta</taxon>
        <taxon>Magnoliopsida</taxon>
        <taxon>eudicotyledons</taxon>
        <taxon>Gunneridae</taxon>
        <taxon>Pentapetalae</taxon>
        <taxon>asterids</taxon>
        <taxon>lamiids</taxon>
        <taxon>Gentianales</taxon>
        <taxon>Rubiaceae</taxon>
        <taxon>Cinchonoideae</taxon>
        <taxon>Cinchoneae</taxon>
        <taxon>Cinchona</taxon>
    </lineage>
</organism>
<proteinExistence type="predicted"/>
<dbReference type="AlphaFoldDB" id="A0ABD2ZC45"/>
<reference evidence="1 2" key="1">
    <citation type="submission" date="2024-11" db="EMBL/GenBank/DDBJ databases">
        <title>A near-complete genome assembly of Cinchona calisaya.</title>
        <authorList>
            <person name="Lian D.C."/>
            <person name="Zhao X.W."/>
            <person name="Wei L."/>
        </authorList>
    </citation>
    <scope>NUCLEOTIDE SEQUENCE [LARGE SCALE GENOMIC DNA]</scope>
    <source>
        <tissue evidence="1">Nenye</tissue>
    </source>
</reference>
<dbReference type="EMBL" id="JBJUIK010000010">
    <property type="protein sequence ID" value="KAL3516386.1"/>
    <property type="molecule type" value="Genomic_DNA"/>
</dbReference>
<keyword evidence="2" id="KW-1185">Reference proteome</keyword>
<sequence>MSRSIPPLDEILGLPLDAPSALILRTRVRKNLVNAYRWWVSLEGLKFSFSSPILPSYGYVTTPYDKLHVLISKLLNTHRMAASWGYKSAHYRLMRTLGRNVLRPHE</sequence>